<organism evidence="7 8">
    <name type="scientific">Folsomia candida</name>
    <name type="common">Springtail</name>
    <dbReference type="NCBI Taxonomy" id="158441"/>
    <lineage>
        <taxon>Eukaryota</taxon>
        <taxon>Metazoa</taxon>
        <taxon>Ecdysozoa</taxon>
        <taxon>Arthropoda</taxon>
        <taxon>Hexapoda</taxon>
        <taxon>Collembola</taxon>
        <taxon>Entomobryomorpha</taxon>
        <taxon>Isotomoidea</taxon>
        <taxon>Isotomidae</taxon>
        <taxon>Proisotominae</taxon>
        <taxon>Folsomia</taxon>
    </lineage>
</organism>
<dbReference type="Proteomes" id="UP000198287">
    <property type="component" value="Unassembled WGS sequence"/>
</dbReference>
<reference evidence="7 8" key="1">
    <citation type="submission" date="2015-12" db="EMBL/GenBank/DDBJ databases">
        <title>The genome of Folsomia candida.</title>
        <authorList>
            <person name="Faddeeva A."/>
            <person name="Derks M.F."/>
            <person name="Anvar Y."/>
            <person name="Smit S."/>
            <person name="Van Straalen N."/>
            <person name="Roelofs D."/>
        </authorList>
    </citation>
    <scope>NUCLEOTIDE SEQUENCE [LARGE SCALE GENOMIC DNA]</scope>
    <source>
        <strain evidence="7 8">VU population</strain>
        <tissue evidence="7">Whole body</tissue>
    </source>
</reference>
<dbReference type="Pfam" id="PF07714">
    <property type="entry name" value="PK_Tyr_Ser-Thr"/>
    <property type="match status" value="1"/>
</dbReference>
<dbReference type="GO" id="GO:0007169">
    <property type="term" value="P:cell surface receptor protein tyrosine kinase signaling pathway"/>
    <property type="evidence" value="ECO:0007669"/>
    <property type="project" value="TreeGrafter"/>
</dbReference>
<dbReference type="GO" id="GO:0004252">
    <property type="term" value="F:serine-type endopeptidase activity"/>
    <property type="evidence" value="ECO:0007669"/>
    <property type="project" value="InterPro"/>
</dbReference>
<dbReference type="AlphaFoldDB" id="A0A226DT29"/>
<dbReference type="GO" id="GO:0006508">
    <property type="term" value="P:proteolysis"/>
    <property type="evidence" value="ECO:0007669"/>
    <property type="project" value="InterPro"/>
</dbReference>
<dbReference type="GO" id="GO:0005524">
    <property type="term" value="F:ATP binding"/>
    <property type="evidence" value="ECO:0007669"/>
    <property type="project" value="InterPro"/>
</dbReference>
<dbReference type="InterPro" id="IPR043504">
    <property type="entry name" value="Peptidase_S1_PA_chymotrypsin"/>
</dbReference>
<evidence type="ECO:0000256" key="2">
    <source>
        <dbReference type="SAM" id="Phobius"/>
    </source>
</evidence>
<dbReference type="InterPro" id="IPR008266">
    <property type="entry name" value="Tyr_kinase_AS"/>
</dbReference>
<keyword evidence="3" id="KW-0732">Signal</keyword>
<keyword evidence="2" id="KW-0812">Transmembrane</keyword>
<sequence>METFHISSFLTIALYGVQGTPFGLSDHPTRHGVGVPWHVHILVKNNDIVSMTYPGVLISPSMAITRARESIHEGGNKFHIFPYNRYHATVGTSNLGDPFTPDDDNENGIIPINITHIRIHPNFDGEDDQNENNFALIHFSKPVTLSSRVEPLCLPDHLELDEEDDLVVTGFTDLVDNPFLNLTTLSSSRCDELWVQYFNESNTTSAGKDVWCAAIDRNSQTCILGDVAAARRINGSFYLNGLIKHFYSRIPIPYCFGILFYFDPISSQTLEWIENNRRCGPAQFTCRNGDCFPLSAICREKPACLDWSEYLILNSDYCDRLNYCEEGSFPCGENGECIPGVEDCRVVDPSGNGLTVYTSVGIVSSIAVLGICGILILWRRHVLKLRSETRDLNKQEVRDFISGVTPVPETAVKPRLGSVSKYVVSQIETLPWLEEFDILMKQLQIEDEINRGSFGIVYAGWLHRDDGNIKVAIKTHIGNLVTEFKALLCEVKILAYLGHHENILKFYGACTERIKKREVYMVMEICENGNLRDFLASNAEYYTDTETSDEGDVWNSDAIKGYTLSDSQFGVVNRNQLLLWARQIAGGMEYLTTKSNIVHNDLAARNILLDSNLDAKISDFGFSRKLDDGGIYLKSTNEPIPWKWRSPETFTSKTFSQSSDVWAFGILLWELFSLGDEPYEDREWNDGFLNDLVGGIRLPQPVLASEIM</sequence>
<evidence type="ECO:0000259" key="4">
    <source>
        <dbReference type="PROSITE" id="PS50011"/>
    </source>
</evidence>
<dbReference type="PRINTS" id="PR00109">
    <property type="entry name" value="TYRKINASE"/>
</dbReference>
<protein>
    <submittedName>
        <fullName evidence="7">Fibroblast growth factor receptor 2</fullName>
    </submittedName>
</protein>
<feature type="domain" description="Peptidase S1" evidence="5">
    <location>
        <begin position="36"/>
        <end position="278"/>
    </location>
</feature>
<dbReference type="GO" id="GO:0005886">
    <property type="term" value="C:plasma membrane"/>
    <property type="evidence" value="ECO:0007669"/>
    <property type="project" value="TreeGrafter"/>
</dbReference>
<dbReference type="Gene3D" id="4.10.400.10">
    <property type="entry name" value="Low-density Lipoprotein Receptor"/>
    <property type="match status" value="1"/>
</dbReference>
<dbReference type="GO" id="GO:0043235">
    <property type="term" value="C:receptor complex"/>
    <property type="evidence" value="ECO:0007669"/>
    <property type="project" value="TreeGrafter"/>
</dbReference>
<keyword evidence="7" id="KW-0675">Receptor</keyword>
<evidence type="ECO:0000313" key="6">
    <source>
        <dbReference type="EMBL" id="OXA48438.1"/>
    </source>
</evidence>
<accession>A0A226DT29</accession>
<dbReference type="OrthoDB" id="3256376at2759"/>
<feature type="chain" id="PRO_5011911185" evidence="3">
    <location>
        <begin position="20"/>
        <end position="708"/>
    </location>
</feature>
<dbReference type="InterPro" id="IPR036055">
    <property type="entry name" value="LDL_receptor-like_sf"/>
</dbReference>
<dbReference type="SUPFAM" id="SSF56112">
    <property type="entry name" value="Protein kinase-like (PK-like)"/>
    <property type="match status" value="1"/>
</dbReference>
<dbReference type="PROSITE" id="PS50240">
    <property type="entry name" value="TRYPSIN_DOM"/>
    <property type="match status" value="1"/>
</dbReference>
<dbReference type="InterPro" id="IPR001245">
    <property type="entry name" value="Ser-Thr/Tyr_kinase_cat_dom"/>
</dbReference>
<dbReference type="PROSITE" id="PS00109">
    <property type="entry name" value="PROTEIN_KINASE_TYR"/>
    <property type="match status" value="1"/>
</dbReference>
<evidence type="ECO:0000313" key="7">
    <source>
        <dbReference type="EMBL" id="OXA48642.1"/>
    </source>
</evidence>
<gene>
    <name evidence="6" type="ORF">Fcan01_16470</name>
    <name evidence="7" type="ORF">Fcan01_16528</name>
</gene>
<evidence type="ECO:0000313" key="8">
    <source>
        <dbReference type="Proteomes" id="UP000198287"/>
    </source>
</evidence>
<dbReference type="PROSITE" id="PS50011">
    <property type="entry name" value="PROTEIN_KINASE_DOM"/>
    <property type="match status" value="1"/>
</dbReference>
<name>A0A226DT29_FOLCA</name>
<keyword evidence="2" id="KW-0472">Membrane</keyword>
<dbReference type="InterPro" id="IPR050122">
    <property type="entry name" value="RTK"/>
</dbReference>
<keyword evidence="8" id="KW-1185">Reference proteome</keyword>
<feature type="signal peptide" evidence="3">
    <location>
        <begin position="1"/>
        <end position="19"/>
    </location>
</feature>
<dbReference type="InterPro" id="IPR011009">
    <property type="entry name" value="Kinase-like_dom_sf"/>
</dbReference>
<dbReference type="Gene3D" id="3.30.200.20">
    <property type="entry name" value="Phosphorylase Kinase, domain 1"/>
    <property type="match status" value="1"/>
</dbReference>
<comment type="caution">
    <text evidence="7">The sequence shown here is derived from an EMBL/GenBank/DDBJ whole genome shotgun (WGS) entry which is preliminary data.</text>
</comment>
<dbReference type="PANTHER" id="PTHR24416:SF611">
    <property type="entry name" value="TYROSINE-PROTEIN KINASE TRANSMEMBRANE RECEPTOR ROR"/>
    <property type="match status" value="1"/>
</dbReference>
<dbReference type="SUPFAM" id="SSF57424">
    <property type="entry name" value="LDL receptor-like module"/>
    <property type="match status" value="1"/>
</dbReference>
<feature type="transmembrane region" description="Helical" evidence="2">
    <location>
        <begin position="354"/>
        <end position="378"/>
    </location>
</feature>
<dbReference type="EMBL" id="LNIX01000011">
    <property type="protein sequence ID" value="OXA48642.1"/>
    <property type="molecule type" value="Genomic_DNA"/>
</dbReference>
<dbReference type="SUPFAM" id="SSF50494">
    <property type="entry name" value="Trypsin-like serine proteases"/>
    <property type="match status" value="1"/>
</dbReference>
<dbReference type="Gene3D" id="1.10.510.10">
    <property type="entry name" value="Transferase(Phosphotransferase) domain 1"/>
    <property type="match status" value="1"/>
</dbReference>
<dbReference type="GO" id="GO:0004714">
    <property type="term" value="F:transmembrane receptor protein tyrosine kinase activity"/>
    <property type="evidence" value="ECO:0007669"/>
    <property type="project" value="TreeGrafter"/>
</dbReference>
<keyword evidence="1" id="KW-1015">Disulfide bond</keyword>
<dbReference type="Pfam" id="PF00089">
    <property type="entry name" value="Trypsin"/>
    <property type="match status" value="1"/>
</dbReference>
<keyword evidence="2" id="KW-1133">Transmembrane helix</keyword>
<evidence type="ECO:0000256" key="1">
    <source>
        <dbReference type="ARBA" id="ARBA00023157"/>
    </source>
</evidence>
<feature type="domain" description="Protein kinase" evidence="4">
    <location>
        <begin position="443"/>
        <end position="708"/>
    </location>
</feature>
<dbReference type="InterPro" id="IPR001254">
    <property type="entry name" value="Trypsin_dom"/>
</dbReference>
<dbReference type="SMART" id="SM00020">
    <property type="entry name" value="Tryp_SPc"/>
    <property type="match status" value="1"/>
</dbReference>
<dbReference type="InterPro" id="IPR000719">
    <property type="entry name" value="Prot_kinase_dom"/>
</dbReference>
<dbReference type="InterPro" id="IPR009003">
    <property type="entry name" value="Peptidase_S1_PA"/>
</dbReference>
<dbReference type="PANTHER" id="PTHR24416">
    <property type="entry name" value="TYROSINE-PROTEIN KINASE RECEPTOR"/>
    <property type="match status" value="1"/>
</dbReference>
<evidence type="ECO:0000256" key="3">
    <source>
        <dbReference type="SAM" id="SignalP"/>
    </source>
</evidence>
<evidence type="ECO:0000259" key="5">
    <source>
        <dbReference type="PROSITE" id="PS50240"/>
    </source>
</evidence>
<dbReference type="Gene3D" id="2.40.10.10">
    <property type="entry name" value="Trypsin-like serine proteases"/>
    <property type="match status" value="2"/>
</dbReference>
<proteinExistence type="predicted"/>
<dbReference type="EMBL" id="LNIX01000011">
    <property type="protein sequence ID" value="OXA48438.1"/>
    <property type="molecule type" value="Genomic_DNA"/>
</dbReference>
<dbReference type="CDD" id="cd00192">
    <property type="entry name" value="PTKc"/>
    <property type="match status" value="1"/>
</dbReference>